<keyword evidence="23" id="KW-1185">Reference proteome</keyword>
<evidence type="ECO:0000256" key="12">
    <source>
        <dbReference type="ARBA" id="ARBA00023136"/>
    </source>
</evidence>
<feature type="transmembrane region" description="Helical" evidence="19">
    <location>
        <begin position="479"/>
        <end position="504"/>
    </location>
</feature>
<evidence type="ECO:0000256" key="14">
    <source>
        <dbReference type="ARBA" id="ARBA00023163"/>
    </source>
</evidence>
<comment type="similarity">
    <text evidence="18">Belongs to the Ca(2+):cation antiporter (CaCA) (TC 2.A.19) family. Cation/calcium exchanger (CCX) subfamily.</text>
</comment>
<feature type="transmembrane region" description="Helical" evidence="19">
    <location>
        <begin position="511"/>
        <end position="531"/>
    </location>
</feature>
<dbReference type="GO" id="GO:0046982">
    <property type="term" value="F:protein heterodimerization activity"/>
    <property type="evidence" value="ECO:0007669"/>
    <property type="project" value="InterPro"/>
</dbReference>
<evidence type="ECO:0000259" key="20">
    <source>
        <dbReference type="Pfam" id="PF00125"/>
    </source>
</evidence>
<evidence type="ECO:0000256" key="3">
    <source>
        <dbReference type="ARBA" id="ARBA00022448"/>
    </source>
</evidence>
<feature type="transmembrane region" description="Helical" evidence="19">
    <location>
        <begin position="82"/>
        <end position="100"/>
    </location>
</feature>
<feature type="transmembrane region" description="Helical" evidence="19">
    <location>
        <begin position="155"/>
        <end position="175"/>
    </location>
</feature>
<dbReference type="PANTHER" id="PTHR12266:SF33">
    <property type="entry name" value="CATION_CALCIUM EXCHANGER 5"/>
    <property type="match status" value="1"/>
</dbReference>
<keyword evidence="10" id="KW-0915">Sodium</keyword>
<comment type="caution">
    <text evidence="22">The sequence shown here is derived from an EMBL/GenBank/DDBJ whole genome shotgun (WGS) entry which is preliminary data.</text>
</comment>
<dbReference type="InterPro" id="IPR004837">
    <property type="entry name" value="NaCa_Exmemb"/>
</dbReference>
<dbReference type="Gene3D" id="1.10.20.10">
    <property type="entry name" value="Histone, subunit A"/>
    <property type="match status" value="1"/>
</dbReference>
<evidence type="ECO:0000256" key="18">
    <source>
        <dbReference type="ARBA" id="ARBA00038187"/>
    </source>
</evidence>
<dbReference type="GO" id="GO:0006814">
    <property type="term" value="P:sodium ion transport"/>
    <property type="evidence" value="ECO:0007669"/>
    <property type="project" value="UniProtKB-KW"/>
</dbReference>
<accession>A0AAV1RVP3</accession>
<feature type="domain" description="Sodium/calcium exchanger membrane region" evidence="21">
    <location>
        <begin position="89"/>
        <end position="231"/>
    </location>
</feature>
<keyword evidence="15" id="KW-0739">Sodium transport</keyword>
<keyword evidence="12 19" id="KW-0472">Membrane</keyword>
<keyword evidence="9" id="KW-0805">Transcription regulation</keyword>
<feature type="transmembrane region" description="Helical" evidence="19">
    <location>
        <begin position="442"/>
        <end position="467"/>
    </location>
</feature>
<evidence type="ECO:0000256" key="17">
    <source>
        <dbReference type="ARBA" id="ARBA00038129"/>
    </source>
</evidence>
<evidence type="ECO:0000256" key="11">
    <source>
        <dbReference type="ARBA" id="ARBA00023125"/>
    </source>
</evidence>
<feature type="transmembrane region" description="Helical" evidence="19">
    <location>
        <begin position="211"/>
        <end position="231"/>
    </location>
</feature>
<feature type="domain" description="Core Histone H2A/H2B/H3" evidence="20">
    <location>
        <begin position="680"/>
        <end position="751"/>
    </location>
</feature>
<reference evidence="22 23" key="1">
    <citation type="submission" date="2024-01" db="EMBL/GenBank/DDBJ databases">
        <authorList>
            <person name="Waweru B."/>
        </authorList>
    </citation>
    <scope>NUCLEOTIDE SEQUENCE [LARGE SCALE GENOMIC DNA]</scope>
</reference>
<dbReference type="GO" id="GO:0006813">
    <property type="term" value="P:potassium ion transport"/>
    <property type="evidence" value="ECO:0007669"/>
    <property type="project" value="UniProtKB-KW"/>
</dbReference>
<evidence type="ECO:0000256" key="1">
    <source>
        <dbReference type="ARBA" id="ARBA00004123"/>
    </source>
</evidence>
<evidence type="ECO:0000313" key="23">
    <source>
        <dbReference type="Proteomes" id="UP001314170"/>
    </source>
</evidence>
<keyword evidence="3" id="KW-0813">Transport</keyword>
<keyword evidence="5" id="KW-0406">Ion transport</keyword>
<dbReference type="GO" id="GO:0008324">
    <property type="term" value="F:monoatomic cation transmembrane transporter activity"/>
    <property type="evidence" value="ECO:0007669"/>
    <property type="project" value="TreeGrafter"/>
</dbReference>
<dbReference type="FunFam" id="1.10.20.10:FF:000006">
    <property type="entry name" value="Nuclear transcription factor Y subunit gamma"/>
    <property type="match status" value="1"/>
</dbReference>
<dbReference type="GO" id="GO:0015297">
    <property type="term" value="F:antiporter activity"/>
    <property type="evidence" value="ECO:0007669"/>
    <property type="project" value="UniProtKB-KW"/>
</dbReference>
<feature type="transmembrane region" description="Helical" evidence="19">
    <location>
        <begin position="377"/>
        <end position="397"/>
    </location>
</feature>
<keyword evidence="4" id="KW-0050">Antiport</keyword>
<evidence type="ECO:0000313" key="22">
    <source>
        <dbReference type="EMBL" id="CAK7340755.1"/>
    </source>
</evidence>
<organism evidence="22 23">
    <name type="scientific">Dovyalis caffra</name>
    <dbReference type="NCBI Taxonomy" id="77055"/>
    <lineage>
        <taxon>Eukaryota</taxon>
        <taxon>Viridiplantae</taxon>
        <taxon>Streptophyta</taxon>
        <taxon>Embryophyta</taxon>
        <taxon>Tracheophyta</taxon>
        <taxon>Spermatophyta</taxon>
        <taxon>Magnoliopsida</taxon>
        <taxon>eudicotyledons</taxon>
        <taxon>Gunneridae</taxon>
        <taxon>Pentapetalae</taxon>
        <taxon>rosids</taxon>
        <taxon>fabids</taxon>
        <taxon>Malpighiales</taxon>
        <taxon>Salicaceae</taxon>
        <taxon>Flacourtieae</taxon>
        <taxon>Dovyalis</taxon>
    </lineage>
</organism>
<dbReference type="GO" id="GO:0016020">
    <property type="term" value="C:membrane"/>
    <property type="evidence" value="ECO:0007669"/>
    <property type="project" value="UniProtKB-SubCell"/>
</dbReference>
<proteinExistence type="inferred from homology"/>
<evidence type="ECO:0000256" key="9">
    <source>
        <dbReference type="ARBA" id="ARBA00023015"/>
    </source>
</evidence>
<dbReference type="Proteomes" id="UP001314170">
    <property type="component" value="Unassembled WGS sequence"/>
</dbReference>
<keyword evidence="14" id="KW-0804">Transcription</keyword>
<evidence type="ECO:0000256" key="5">
    <source>
        <dbReference type="ARBA" id="ARBA00022538"/>
    </source>
</evidence>
<dbReference type="PANTHER" id="PTHR12266">
    <property type="entry name" value="NA+/CA2+ K+ INDEPENDENT EXCHANGER"/>
    <property type="match status" value="1"/>
</dbReference>
<sequence length="847" mass="93446">MAFSSLPPLLNTIVAISITLISTLIFSKSQLYPTPSPQIHHRSILSQNQDQNFTLSCTSLPSTNGLIDYLSLHFCLFKEKNLLSIPCLSFFILLHFYVLIKTAQSHFSIVTTKLTHHLNLSPSMGGVTLLALGNGAPDVFASLAAVRSGQYRTGFGAILSAGTFVSSLVVGFVAIYAAPFNVDPGSFIRDVGFYLLGALFLFYVYLSGEIFFWQAVGFVGFYLFFVGFVFWMDLGSGVIAGGGDGKRDARDVDCERGGEVVVGSLAGENESSGCFERAYGKISKVWEFPVSFLLKITIPQSAPLEWNRFYLSANIALCPVALLYACNSFMPLDHPIVFLFPNIHFPLWFIVLLASSSLAVLHFILEKEPPKTEQISLVLVAFVMSVFWISTVAGELLNCLEALGILLEVPPSLLGLTVLAWGNSVGDLVADVAVARAGQPAMAMAGCFAGPMFNMLVGLGSALVILTADVYPKAYKLNFHIGIVTAFVFLLFGLMGSLLVITWSRFRVPRFWGFCLVGLYVFFMAVSLVIAKFSGPSDEAANLSSKRGEALMWMTKVAEDYGIFYLFLILQAKVQVLQKEKRPKLHIIEFSWIRMDQQGHGQPPAMAVPSSASQLQYGTNPYQPNQMPAASNPGSVTGQPAGAQLAQHQLAYQQIHQQQQQQLQQQLQSFWTNQYQEIDKVSDFKNHSLPLARIKKIMKADEDVRMISAEAPVIFARACEMFILELTLRSWNHTEENKRRTLQKNDIAAAITRTDIFDFLVDIVPREDLKDEVLASIPRGTMPVGGPVDALPYCYMPPPHAPQVGTPGMIMGKPVMDPAMYAQQSHPYMAQHMWSQGSEQQQSPSDH</sequence>
<gene>
    <name evidence="22" type="ORF">DCAF_LOCUS15841</name>
</gene>
<dbReference type="Pfam" id="PF00125">
    <property type="entry name" value="Histone"/>
    <property type="match status" value="1"/>
</dbReference>
<keyword evidence="5" id="KW-0633">Potassium transport</keyword>
<keyword evidence="7" id="KW-0630">Potassium</keyword>
<evidence type="ECO:0000256" key="16">
    <source>
        <dbReference type="ARBA" id="ARBA00023242"/>
    </source>
</evidence>
<feature type="transmembrane region" description="Helical" evidence="19">
    <location>
        <begin position="6"/>
        <end position="26"/>
    </location>
</feature>
<evidence type="ECO:0000256" key="4">
    <source>
        <dbReference type="ARBA" id="ARBA00022449"/>
    </source>
</evidence>
<dbReference type="AlphaFoldDB" id="A0AAV1RVP3"/>
<comment type="similarity">
    <text evidence="17">Belongs to the NFYC/HAP5 subunit family.</text>
</comment>
<evidence type="ECO:0000256" key="6">
    <source>
        <dbReference type="ARBA" id="ARBA00022692"/>
    </source>
</evidence>
<dbReference type="InterPro" id="IPR051359">
    <property type="entry name" value="CaCA_antiporter"/>
</dbReference>
<keyword evidence="11" id="KW-0238">DNA-binding</keyword>
<keyword evidence="16" id="KW-0539">Nucleus</keyword>
<evidence type="ECO:0000256" key="8">
    <source>
        <dbReference type="ARBA" id="ARBA00022989"/>
    </source>
</evidence>
<keyword evidence="13" id="KW-0010">Activator</keyword>
<protein>
    <submittedName>
        <fullName evidence="22">Uncharacterized protein</fullName>
    </submittedName>
</protein>
<feature type="transmembrane region" description="Helical" evidence="19">
    <location>
        <begin position="409"/>
        <end position="430"/>
    </location>
</feature>
<dbReference type="CDD" id="cd22908">
    <property type="entry name" value="HFD_NFYC-like"/>
    <property type="match status" value="1"/>
</dbReference>
<evidence type="ECO:0000256" key="19">
    <source>
        <dbReference type="SAM" id="Phobius"/>
    </source>
</evidence>
<evidence type="ECO:0000256" key="15">
    <source>
        <dbReference type="ARBA" id="ARBA00023201"/>
    </source>
</evidence>
<evidence type="ECO:0000256" key="7">
    <source>
        <dbReference type="ARBA" id="ARBA00022958"/>
    </source>
</evidence>
<comment type="subcellular location">
    <subcellularLocation>
        <location evidence="2">Membrane</location>
        <topology evidence="2">Multi-pass membrane protein</topology>
    </subcellularLocation>
    <subcellularLocation>
        <location evidence="1">Nucleus</location>
    </subcellularLocation>
</comment>
<evidence type="ECO:0000256" key="2">
    <source>
        <dbReference type="ARBA" id="ARBA00004141"/>
    </source>
</evidence>
<name>A0AAV1RVP3_9ROSI</name>
<dbReference type="InterPro" id="IPR044880">
    <property type="entry name" value="NCX_ion-bd_dom_sf"/>
</dbReference>
<evidence type="ECO:0000256" key="13">
    <source>
        <dbReference type="ARBA" id="ARBA00023159"/>
    </source>
</evidence>
<feature type="transmembrane region" description="Helical" evidence="19">
    <location>
        <begin position="345"/>
        <end position="365"/>
    </location>
</feature>
<feature type="transmembrane region" description="Helical" evidence="19">
    <location>
        <begin position="187"/>
        <end position="205"/>
    </location>
</feature>
<dbReference type="EMBL" id="CAWUPB010001160">
    <property type="protein sequence ID" value="CAK7340755.1"/>
    <property type="molecule type" value="Genomic_DNA"/>
</dbReference>
<keyword evidence="6 19" id="KW-0812">Transmembrane</keyword>
<dbReference type="Gene3D" id="1.20.1420.30">
    <property type="entry name" value="NCX, central ion-binding region"/>
    <property type="match status" value="2"/>
</dbReference>
<evidence type="ECO:0000256" key="10">
    <source>
        <dbReference type="ARBA" id="ARBA00023053"/>
    </source>
</evidence>
<dbReference type="SUPFAM" id="SSF47113">
    <property type="entry name" value="Histone-fold"/>
    <property type="match status" value="1"/>
</dbReference>
<keyword evidence="8 19" id="KW-1133">Transmembrane helix</keyword>
<dbReference type="GO" id="GO:0005634">
    <property type="term" value="C:nucleus"/>
    <property type="evidence" value="ECO:0007669"/>
    <property type="project" value="UniProtKB-SubCell"/>
</dbReference>
<dbReference type="Pfam" id="PF01699">
    <property type="entry name" value="Na_Ca_ex"/>
    <property type="match status" value="2"/>
</dbReference>
<dbReference type="InterPro" id="IPR009072">
    <property type="entry name" value="Histone-fold"/>
</dbReference>
<dbReference type="GO" id="GO:0003677">
    <property type="term" value="F:DNA binding"/>
    <property type="evidence" value="ECO:0007669"/>
    <property type="project" value="UniProtKB-KW"/>
</dbReference>
<feature type="transmembrane region" description="Helical" evidence="19">
    <location>
        <begin position="309"/>
        <end position="325"/>
    </location>
</feature>
<evidence type="ECO:0000259" key="21">
    <source>
        <dbReference type="Pfam" id="PF01699"/>
    </source>
</evidence>
<dbReference type="InterPro" id="IPR007125">
    <property type="entry name" value="H2A/H2B/H3"/>
</dbReference>
<feature type="domain" description="Sodium/calcium exchanger membrane region" evidence="21">
    <location>
        <begin position="378"/>
        <end position="528"/>
    </location>
</feature>